<dbReference type="Pfam" id="PF08542">
    <property type="entry name" value="Rep_fac_C"/>
    <property type="match status" value="1"/>
</dbReference>
<dbReference type="SUPFAM" id="SSF53254">
    <property type="entry name" value="Phosphoglycerate mutase-like"/>
    <property type="match status" value="1"/>
</dbReference>
<accession>A0A232LXP7</accession>
<dbReference type="CDD" id="cd18140">
    <property type="entry name" value="HLD_clamp_RFC"/>
    <property type="match status" value="1"/>
</dbReference>
<proteinExistence type="inferred from homology"/>
<dbReference type="Pfam" id="PF00004">
    <property type="entry name" value="AAA"/>
    <property type="match status" value="1"/>
</dbReference>
<keyword evidence="3" id="KW-0235">DNA replication</keyword>
<gene>
    <name evidence="8" type="ORF">Egran_03361</name>
</gene>
<dbReference type="Proteomes" id="UP000243515">
    <property type="component" value="Unassembled WGS sequence"/>
</dbReference>
<evidence type="ECO:0000256" key="5">
    <source>
        <dbReference type="ARBA" id="ARBA00022840"/>
    </source>
</evidence>
<dbReference type="GO" id="GO:0006281">
    <property type="term" value="P:DNA repair"/>
    <property type="evidence" value="ECO:0007669"/>
    <property type="project" value="TreeGrafter"/>
</dbReference>
<keyword evidence="9" id="KW-1185">Reference proteome</keyword>
<dbReference type="Pfam" id="PF00328">
    <property type="entry name" value="His_Phos_2"/>
    <property type="match status" value="1"/>
</dbReference>
<dbReference type="Gene3D" id="1.20.272.10">
    <property type="match status" value="1"/>
</dbReference>
<feature type="domain" description="AAA+ ATPase" evidence="7">
    <location>
        <begin position="60"/>
        <end position="191"/>
    </location>
</feature>
<dbReference type="Gene3D" id="1.10.8.60">
    <property type="match status" value="1"/>
</dbReference>
<dbReference type="SUPFAM" id="SSF52540">
    <property type="entry name" value="P-loop containing nucleoside triphosphate hydrolases"/>
    <property type="match status" value="1"/>
</dbReference>
<dbReference type="InterPro" id="IPR000560">
    <property type="entry name" value="His_Pase_clade-2"/>
</dbReference>
<dbReference type="CDD" id="cd00009">
    <property type="entry name" value="AAA"/>
    <property type="match status" value="1"/>
</dbReference>
<dbReference type="GO" id="GO:0031390">
    <property type="term" value="C:Ctf18 RFC-like complex"/>
    <property type="evidence" value="ECO:0007669"/>
    <property type="project" value="TreeGrafter"/>
</dbReference>
<dbReference type="AlphaFoldDB" id="A0A232LXP7"/>
<dbReference type="InterPro" id="IPR003959">
    <property type="entry name" value="ATPase_AAA_core"/>
</dbReference>
<evidence type="ECO:0000256" key="4">
    <source>
        <dbReference type="ARBA" id="ARBA00022741"/>
    </source>
</evidence>
<dbReference type="InterPro" id="IPR050238">
    <property type="entry name" value="DNA_Rep/Repair_Clamp_Loader"/>
</dbReference>
<dbReference type="GO" id="GO:0016887">
    <property type="term" value="F:ATP hydrolysis activity"/>
    <property type="evidence" value="ECO:0007669"/>
    <property type="project" value="InterPro"/>
</dbReference>
<dbReference type="PANTHER" id="PTHR11669:SF5">
    <property type="entry name" value="REPLICATION FACTOR C SUBUNIT 2"/>
    <property type="match status" value="1"/>
</dbReference>
<keyword evidence="5" id="KW-0067">ATP-binding</keyword>
<dbReference type="FunFam" id="1.20.272.10:FF:000007">
    <property type="entry name" value="Replication factor C subunit 4"/>
    <property type="match status" value="1"/>
</dbReference>
<dbReference type="NCBIfam" id="NF001679">
    <property type="entry name" value="PRK00440.1"/>
    <property type="match status" value="1"/>
</dbReference>
<dbReference type="GO" id="GO:0003689">
    <property type="term" value="F:DNA clamp loader activity"/>
    <property type="evidence" value="ECO:0007669"/>
    <property type="project" value="TreeGrafter"/>
</dbReference>
<dbReference type="EMBL" id="NPHW01003841">
    <property type="protein sequence ID" value="OXV08876.1"/>
    <property type="molecule type" value="Genomic_DNA"/>
</dbReference>
<reference evidence="8 9" key="1">
    <citation type="journal article" date="2015" name="Environ. Microbiol.">
        <title>Metagenome sequence of Elaphomyces granulatus from sporocarp tissue reveals Ascomycota ectomycorrhizal fingerprints of genome expansion and a Proteobacteria-rich microbiome.</title>
        <authorList>
            <person name="Quandt C.A."/>
            <person name="Kohler A."/>
            <person name="Hesse C.N."/>
            <person name="Sharpton T.J."/>
            <person name="Martin F."/>
            <person name="Spatafora J.W."/>
        </authorList>
    </citation>
    <scope>NUCLEOTIDE SEQUENCE [LARGE SCALE GENOMIC DNA]</scope>
    <source>
        <strain evidence="8 9">OSC145934</strain>
    </source>
</reference>
<name>A0A232LXP7_9EURO</name>
<dbReference type="GO" id="GO:0005663">
    <property type="term" value="C:DNA replication factor C complex"/>
    <property type="evidence" value="ECO:0007669"/>
    <property type="project" value="TreeGrafter"/>
</dbReference>
<dbReference type="InterPro" id="IPR029033">
    <property type="entry name" value="His_PPase_superfam"/>
</dbReference>
<evidence type="ECO:0000256" key="2">
    <source>
        <dbReference type="ARBA" id="ARBA00005378"/>
    </source>
</evidence>
<dbReference type="GO" id="GO:0003677">
    <property type="term" value="F:DNA binding"/>
    <property type="evidence" value="ECO:0007669"/>
    <property type="project" value="InterPro"/>
</dbReference>
<comment type="similarity">
    <text evidence="2">Belongs to the activator 1 small subunits family.</text>
</comment>
<dbReference type="SUPFAM" id="SSF48019">
    <property type="entry name" value="post-AAA+ oligomerization domain-like"/>
    <property type="match status" value="1"/>
</dbReference>
<evidence type="ECO:0000259" key="7">
    <source>
        <dbReference type="SMART" id="SM00382"/>
    </source>
</evidence>
<dbReference type="SMART" id="SM00382">
    <property type="entry name" value="AAA"/>
    <property type="match status" value="1"/>
</dbReference>
<dbReference type="FunFam" id="3.40.50.300:FF:000107">
    <property type="entry name" value="Replication factor C subunit 4"/>
    <property type="match status" value="1"/>
</dbReference>
<dbReference type="GO" id="GO:0006271">
    <property type="term" value="P:DNA strand elongation involved in DNA replication"/>
    <property type="evidence" value="ECO:0007669"/>
    <property type="project" value="UniProtKB-ARBA"/>
</dbReference>
<keyword evidence="6" id="KW-0539">Nucleus</keyword>
<dbReference type="GO" id="GO:0031391">
    <property type="term" value="C:Elg1 RFC-like complex"/>
    <property type="evidence" value="ECO:0007669"/>
    <property type="project" value="TreeGrafter"/>
</dbReference>
<evidence type="ECO:0000256" key="1">
    <source>
        <dbReference type="ARBA" id="ARBA00004123"/>
    </source>
</evidence>
<dbReference type="OrthoDB" id="4199794at2759"/>
<protein>
    <recommendedName>
        <fullName evidence="7">AAA+ ATPase domain-containing protein</fullName>
    </recommendedName>
</protein>
<keyword evidence="4" id="KW-0547">Nucleotide-binding</keyword>
<dbReference type="PANTHER" id="PTHR11669">
    <property type="entry name" value="REPLICATION FACTOR C / DNA POLYMERASE III GAMMA-TAU SUBUNIT"/>
    <property type="match status" value="1"/>
</dbReference>
<dbReference type="InterPro" id="IPR003593">
    <property type="entry name" value="AAA+_ATPase"/>
</dbReference>
<sequence length="853" mass="95723">MVQAESSSAPSRNAFRANMAGASPDYELPWVEKYRPIFLDDIVGNTETVERLKIIAKDGNMPHLIISGMPGIGKTTSILCLARQLLGDAYKEAVLELNASIDVVRNRIKGFAQKKVTLPPGRHKVVILDEADSMTPGAQQALRRTMEIHSSTTRFAFACNQSNKIIEPLQSRCAILRYARLTDIQVVTRIVQICDAEKVEYSEDGIAALVFSAEGDMRQAINNLQSTWAGFGFVSGDNVFRVVDSPHPIKIQAMIKACWEGKVDLALETLNELWNLGYSSHDIISTMFRVTKTIPTLSEHAKLEFIKEIGFTHMRILDGVQTLLQLSGCVAKLCKINMKPELFLPLSKLFNCRVSLLAVLSPFVVLILNTGWVSNMRLYLLVQNACQWLVPTIVSLSGASVDSNWYAPNATAINDLNNVLQASGVYGFIFNTSTTPPHRYGRYNWCNMPHVRKLEYKRAPKEYELVYLEIIHRHHKRTPYEANTFPVEQYSWDCSDTGLFYYGQPLHGDASALTHWDVEDASLNPFHARGFDGTCRFPQITREGMEDSWQHGRDIYEVYHDLLHFIPKTVDTKKVRFRATNNVITSQVAGVLIGGMYRPEDSVSLFVQRDSIDSLEPSYSCPTARKLFTNSQRNASWTAHLERTRALFDRLDAISGVLPDAEDWHNSYDHYFDNLSSRLCHAKPLPCKVGDSASCVTESQADKVFRLGQFEYSYMYRDSPTSLAASSASFGVWISELAQNLRDKMAGIGGDVIYRHNIAHDGSLSRLLSILQIDIMVWPGMGSEVIFELYRLQNSNRKDGHQFFVRVLWGGQVMHSSNPFLGVLDLIPAGDLLAYFDALAGQGARLVIDLCGS</sequence>
<comment type="subcellular location">
    <subcellularLocation>
        <location evidence="1">Nucleus</location>
    </subcellularLocation>
</comment>
<dbReference type="Gene3D" id="3.40.50.1240">
    <property type="entry name" value="Phosphoglycerate mutase-like"/>
    <property type="match status" value="1"/>
</dbReference>
<dbReference type="FunFam" id="1.10.8.60:FF:000012">
    <property type="entry name" value="Replication factor C subunit 4"/>
    <property type="match status" value="1"/>
</dbReference>
<dbReference type="Gene3D" id="3.40.50.300">
    <property type="entry name" value="P-loop containing nucleotide triphosphate hydrolases"/>
    <property type="match status" value="1"/>
</dbReference>
<evidence type="ECO:0000313" key="9">
    <source>
        <dbReference type="Proteomes" id="UP000243515"/>
    </source>
</evidence>
<evidence type="ECO:0000313" key="8">
    <source>
        <dbReference type="EMBL" id="OXV08876.1"/>
    </source>
</evidence>
<dbReference type="GO" id="GO:0005524">
    <property type="term" value="F:ATP binding"/>
    <property type="evidence" value="ECO:0007669"/>
    <property type="project" value="UniProtKB-KW"/>
</dbReference>
<dbReference type="InterPro" id="IPR027417">
    <property type="entry name" value="P-loop_NTPase"/>
</dbReference>
<organism evidence="8 9">
    <name type="scientific">Elaphomyces granulatus</name>
    <dbReference type="NCBI Taxonomy" id="519963"/>
    <lineage>
        <taxon>Eukaryota</taxon>
        <taxon>Fungi</taxon>
        <taxon>Dikarya</taxon>
        <taxon>Ascomycota</taxon>
        <taxon>Pezizomycotina</taxon>
        <taxon>Eurotiomycetes</taxon>
        <taxon>Eurotiomycetidae</taxon>
        <taxon>Eurotiales</taxon>
        <taxon>Elaphomycetaceae</taxon>
        <taxon>Elaphomyces</taxon>
    </lineage>
</organism>
<dbReference type="GO" id="GO:0031389">
    <property type="term" value="C:Rad17 RFC-like complex"/>
    <property type="evidence" value="ECO:0007669"/>
    <property type="project" value="TreeGrafter"/>
</dbReference>
<dbReference type="InterPro" id="IPR008921">
    <property type="entry name" value="DNA_pol3_clamp-load_cplx_C"/>
</dbReference>
<dbReference type="InterPro" id="IPR047854">
    <property type="entry name" value="RFC_lid"/>
</dbReference>
<comment type="caution">
    <text evidence="8">The sequence shown here is derived from an EMBL/GenBank/DDBJ whole genome shotgun (WGS) entry which is preliminary data.</text>
</comment>
<dbReference type="InterPro" id="IPR013748">
    <property type="entry name" value="Rep_factorC_C"/>
</dbReference>
<evidence type="ECO:0000256" key="3">
    <source>
        <dbReference type="ARBA" id="ARBA00022705"/>
    </source>
</evidence>
<evidence type="ECO:0000256" key="6">
    <source>
        <dbReference type="ARBA" id="ARBA00023242"/>
    </source>
</evidence>